<accession>A0A4R4TSF5</accession>
<keyword evidence="2" id="KW-0472">Membrane</keyword>
<feature type="region of interest" description="Disordered" evidence="1">
    <location>
        <begin position="1"/>
        <end position="45"/>
    </location>
</feature>
<feature type="transmembrane region" description="Helical" evidence="2">
    <location>
        <begin position="303"/>
        <end position="332"/>
    </location>
</feature>
<evidence type="ECO:0000313" key="4">
    <source>
        <dbReference type="Proteomes" id="UP000295345"/>
    </source>
</evidence>
<dbReference type="Pfam" id="PF09852">
    <property type="entry name" value="DUF2079"/>
    <property type="match status" value="1"/>
</dbReference>
<gene>
    <name evidence="3" type="ORF">E1283_05675</name>
</gene>
<evidence type="ECO:0000256" key="1">
    <source>
        <dbReference type="SAM" id="MobiDB-lite"/>
    </source>
</evidence>
<reference evidence="3 4" key="1">
    <citation type="submission" date="2019-03" db="EMBL/GenBank/DDBJ databases">
        <title>Draft genome sequences of novel Actinobacteria.</title>
        <authorList>
            <person name="Sahin N."/>
            <person name="Ay H."/>
            <person name="Saygin H."/>
        </authorList>
    </citation>
    <scope>NUCLEOTIDE SEQUENCE [LARGE SCALE GENOMIC DNA]</scope>
    <source>
        <strain evidence="3 4">DSM 41900</strain>
    </source>
</reference>
<comment type="caution">
    <text evidence="3">The sequence shown here is derived from an EMBL/GenBank/DDBJ whole genome shotgun (WGS) entry which is preliminary data.</text>
</comment>
<dbReference type="InterPro" id="IPR018650">
    <property type="entry name" value="STSV1_Orf64"/>
</dbReference>
<proteinExistence type="predicted"/>
<keyword evidence="4" id="KW-1185">Reference proteome</keyword>
<organism evidence="3 4">
    <name type="scientific">Streptomyces hainanensis</name>
    <dbReference type="NCBI Taxonomy" id="402648"/>
    <lineage>
        <taxon>Bacteria</taxon>
        <taxon>Bacillati</taxon>
        <taxon>Actinomycetota</taxon>
        <taxon>Actinomycetes</taxon>
        <taxon>Kitasatosporales</taxon>
        <taxon>Streptomycetaceae</taxon>
        <taxon>Streptomyces</taxon>
    </lineage>
</organism>
<dbReference type="EMBL" id="SMKI01000038">
    <property type="protein sequence ID" value="TDC78163.1"/>
    <property type="molecule type" value="Genomic_DNA"/>
</dbReference>
<evidence type="ECO:0000313" key="3">
    <source>
        <dbReference type="EMBL" id="TDC78163.1"/>
    </source>
</evidence>
<keyword evidence="2" id="KW-0812">Transmembrane</keyword>
<feature type="transmembrane region" description="Helical" evidence="2">
    <location>
        <begin position="123"/>
        <end position="146"/>
    </location>
</feature>
<dbReference type="Proteomes" id="UP000295345">
    <property type="component" value="Unassembled WGS sequence"/>
</dbReference>
<dbReference type="RefSeq" id="WP_132816769.1">
    <property type="nucleotide sequence ID" value="NZ_SMKI01000038.1"/>
</dbReference>
<evidence type="ECO:0000256" key="2">
    <source>
        <dbReference type="SAM" id="Phobius"/>
    </source>
</evidence>
<dbReference type="AlphaFoldDB" id="A0A4R4TSF5"/>
<feature type="transmembrane region" description="Helical" evidence="2">
    <location>
        <begin position="207"/>
        <end position="235"/>
    </location>
</feature>
<sequence length="498" mass="53147">MTSTTSTTSSSNSSNSSNSSTESGGGHPQEPAAGTGAGPRPAPSRFRPPSDGVLLALGFFVVYALLSVTRYLRYENRSWDLGIFEQAVSAYAQLREPVADLKGPGFPILGDHFSPVTALIAPFYRVFPTPVTLLVVQAALFALAVVPVTRGAAFLLGRPAGAAVGAAFGLSWGMQQAVDFDFHEICFAVPLIAFSLEAVVRERWRAALCWALPLLLVKEDLGMTVAVIALVVAWRAQQAGHVRAPRVALAVAGFAVVACLLVIAVVIPAFNAGGDYDYWAKVDEGGGPLDALFTAVDQKVRTLLWILVPTTGLLALRSPLLLVVVPTIAWRFVSQEPNYWGVDFHYSAVLMPVTALALADAVARSRASRRPWLRGYARQLPAAALAAALALSAYQPIATLTHADTYRPGPAAEAGERVLAAVPDGADVAANVRPISHLTQRCRVFWIGDTAGSAPEYIAYYDPARDAAGMVAYARQLYPEAAYRVTASEAGFWVLRRD</sequence>
<dbReference type="OrthoDB" id="5240834at2"/>
<feature type="transmembrane region" description="Helical" evidence="2">
    <location>
        <begin position="153"/>
        <end position="174"/>
    </location>
</feature>
<protein>
    <submittedName>
        <fullName evidence="3">DUF2079 domain-containing protein</fullName>
    </submittedName>
</protein>
<name>A0A4R4TSF5_9ACTN</name>
<keyword evidence="2" id="KW-1133">Transmembrane helix</keyword>
<feature type="transmembrane region" description="Helical" evidence="2">
    <location>
        <begin position="247"/>
        <end position="270"/>
    </location>
</feature>
<feature type="transmembrane region" description="Helical" evidence="2">
    <location>
        <begin position="53"/>
        <end position="72"/>
    </location>
</feature>
<feature type="compositionally biased region" description="Low complexity" evidence="1">
    <location>
        <begin position="1"/>
        <end position="21"/>
    </location>
</feature>